<dbReference type="PANTHER" id="PTHR35894:SF1">
    <property type="entry name" value="PHOSPHORIBULOKINASE _ URIDINE KINASE FAMILY"/>
    <property type="match status" value="1"/>
</dbReference>
<dbReference type="Pfam" id="PF05036">
    <property type="entry name" value="SPOR"/>
    <property type="match status" value="1"/>
</dbReference>
<feature type="region of interest" description="Disordered" evidence="1">
    <location>
        <begin position="459"/>
        <end position="483"/>
    </location>
</feature>
<evidence type="ECO:0000313" key="4">
    <source>
        <dbReference type="Proteomes" id="UP000787472"/>
    </source>
</evidence>
<evidence type="ECO:0000259" key="2">
    <source>
        <dbReference type="PROSITE" id="PS51724"/>
    </source>
</evidence>
<dbReference type="PROSITE" id="PS51724">
    <property type="entry name" value="SPOR"/>
    <property type="match status" value="1"/>
</dbReference>
<reference evidence="3" key="1">
    <citation type="submission" date="2020-03" db="EMBL/GenBank/DDBJ databases">
        <authorList>
            <person name="Guo F."/>
        </authorList>
    </citation>
    <scope>NUCLEOTIDE SEQUENCE</scope>
    <source>
        <strain evidence="3">JCM 30134</strain>
    </source>
</reference>
<feature type="region of interest" description="Disordered" evidence="1">
    <location>
        <begin position="135"/>
        <end position="156"/>
    </location>
</feature>
<feature type="region of interest" description="Disordered" evidence="1">
    <location>
        <begin position="415"/>
        <end position="440"/>
    </location>
</feature>
<comment type="caution">
    <text evidence="3">The sequence shown here is derived from an EMBL/GenBank/DDBJ whole genome shotgun (WGS) entry which is preliminary data.</text>
</comment>
<dbReference type="Proteomes" id="UP000787472">
    <property type="component" value="Unassembled WGS sequence"/>
</dbReference>
<protein>
    <submittedName>
        <fullName evidence="3">AAA family ATPase</fullName>
    </submittedName>
</protein>
<dbReference type="Gene3D" id="3.30.70.1070">
    <property type="entry name" value="Sporulation related repeat"/>
    <property type="match status" value="1"/>
</dbReference>
<dbReference type="Pfam" id="PF13401">
    <property type="entry name" value="AAA_22"/>
    <property type="match status" value="1"/>
</dbReference>
<dbReference type="Gene3D" id="3.40.50.300">
    <property type="entry name" value="P-loop containing nucleotide triphosphate hydrolases"/>
    <property type="match status" value="1"/>
</dbReference>
<dbReference type="InterPro" id="IPR036680">
    <property type="entry name" value="SPOR-like_sf"/>
</dbReference>
<gene>
    <name evidence="3" type="ORF">G8770_21370</name>
</gene>
<name>A0A9E5MPS8_9GAMM</name>
<dbReference type="GO" id="GO:0016887">
    <property type="term" value="F:ATP hydrolysis activity"/>
    <property type="evidence" value="ECO:0007669"/>
    <property type="project" value="InterPro"/>
</dbReference>
<keyword evidence="4" id="KW-1185">Reference proteome</keyword>
<accession>A0A9E5MPS8</accession>
<sequence>MPLVKSTEGTAAIFPGYLQSLQLSFDPFDPADDDFVFYRGAQRGLIVEQLVQMSAFGAGVIVVAGDPGSGRTTLKQQLGDLCYESRRLCEITVDEVTSPEEIFSALAAALDCEVSPGASAGEMMALIRQRLNQWRTPGSNQDNDEPGSVGEWPAPVAPEGQERRESLLLLLDDAPLLGDAVLSALLSLLQSSGGAEELPLHMVLFGDFELVQRLDAIALVDVLLQDLALPLLDIEDLADYLEVKLKAAGWVGSLPFDEAELDQLLVVSGGVPGQVHDAARELLALKSGDEGVASTAVGHTLPVAHIFTLVVLIGVLLMAFFYKDNWLSGTDSAAGSVADAAGRSTSTRHDVDPVPVVAEGARPQRRQESLDVVLKPLAGGAEKPLAGEAERPAAESNDKPLVRAEDKLLVRADEKPLAGGNDPLASGGGPAQQRLTSSVQSGSAAALSTAVAAVPEPLSKEPGAAAGAGEKAPGTPVGQPSKLSSDETFLLSLSPSQYVLQVMAAGSKDAVEAFIERQGNRRELRLFATLRSGQPWFVVVTGVYPTSEAARIGVASLPPEQKKVGPWPRSVSDVHLKIREFHRI</sequence>
<feature type="region of interest" description="Disordered" evidence="1">
    <location>
        <begin position="381"/>
        <end position="402"/>
    </location>
</feature>
<evidence type="ECO:0000313" key="3">
    <source>
        <dbReference type="EMBL" id="NHO68107.1"/>
    </source>
</evidence>
<organism evidence="3 4">
    <name type="scientific">Pseudomaricurvus hydrocarbonicus</name>
    <dbReference type="NCBI Taxonomy" id="1470433"/>
    <lineage>
        <taxon>Bacteria</taxon>
        <taxon>Pseudomonadati</taxon>
        <taxon>Pseudomonadota</taxon>
        <taxon>Gammaproteobacteria</taxon>
        <taxon>Cellvibrionales</taxon>
        <taxon>Cellvibrionaceae</taxon>
        <taxon>Pseudomaricurvus</taxon>
    </lineage>
</organism>
<dbReference type="InterPro" id="IPR052026">
    <property type="entry name" value="ExeA_AAA_ATPase_DNA-bind"/>
</dbReference>
<dbReference type="AlphaFoldDB" id="A0A9E5MPS8"/>
<evidence type="ECO:0000256" key="1">
    <source>
        <dbReference type="SAM" id="MobiDB-lite"/>
    </source>
</evidence>
<feature type="compositionally biased region" description="Basic and acidic residues" evidence="1">
    <location>
        <begin position="388"/>
        <end position="402"/>
    </location>
</feature>
<dbReference type="EMBL" id="JAAONZ010000024">
    <property type="protein sequence ID" value="NHO68107.1"/>
    <property type="molecule type" value="Genomic_DNA"/>
</dbReference>
<feature type="region of interest" description="Disordered" evidence="1">
    <location>
        <begin position="342"/>
        <end position="369"/>
    </location>
</feature>
<dbReference type="RefSeq" id="WP_167191795.1">
    <property type="nucleotide sequence ID" value="NZ_JAAONZ010000024.1"/>
</dbReference>
<proteinExistence type="predicted"/>
<dbReference type="InterPro" id="IPR049945">
    <property type="entry name" value="AAA_22"/>
</dbReference>
<feature type="domain" description="SPOR" evidence="2">
    <location>
        <begin position="492"/>
        <end position="570"/>
    </location>
</feature>
<dbReference type="GO" id="GO:0042834">
    <property type="term" value="F:peptidoglycan binding"/>
    <property type="evidence" value="ECO:0007669"/>
    <property type="project" value="InterPro"/>
</dbReference>
<dbReference type="PANTHER" id="PTHR35894">
    <property type="entry name" value="GENERAL SECRETION PATHWAY PROTEIN A-RELATED"/>
    <property type="match status" value="1"/>
</dbReference>
<dbReference type="InterPro" id="IPR027417">
    <property type="entry name" value="P-loop_NTPase"/>
</dbReference>
<feature type="compositionally biased region" description="Low complexity" evidence="1">
    <location>
        <begin position="459"/>
        <end position="474"/>
    </location>
</feature>
<dbReference type="InterPro" id="IPR007730">
    <property type="entry name" value="SPOR-like_dom"/>
</dbReference>
<dbReference type="SUPFAM" id="SSF52540">
    <property type="entry name" value="P-loop containing nucleoside triphosphate hydrolases"/>
    <property type="match status" value="1"/>
</dbReference>